<name>A0A2A6FR82_9MICO</name>
<gene>
    <name evidence="1" type="ORF">B5766_09195</name>
</gene>
<evidence type="ECO:0000313" key="2">
    <source>
        <dbReference type="Proteomes" id="UP000219994"/>
    </source>
</evidence>
<dbReference type="Proteomes" id="UP000219994">
    <property type="component" value="Unassembled WGS sequence"/>
</dbReference>
<dbReference type="EMBL" id="NAEP01000044">
    <property type="protein sequence ID" value="PDQ34923.1"/>
    <property type="molecule type" value="Genomic_DNA"/>
</dbReference>
<comment type="caution">
    <text evidence="1">The sequence shown here is derived from an EMBL/GenBank/DDBJ whole genome shotgun (WGS) entry which is preliminary data.</text>
</comment>
<accession>A0A2A6FR82</accession>
<protein>
    <submittedName>
        <fullName evidence="1">Uncharacterized protein</fullName>
    </submittedName>
</protein>
<dbReference type="AlphaFoldDB" id="A0A2A6FR82"/>
<organism evidence="1 2">
    <name type="scientific">Candidatus Lumbricidiphila eiseniae</name>
    <dbReference type="NCBI Taxonomy" id="1969409"/>
    <lineage>
        <taxon>Bacteria</taxon>
        <taxon>Bacillati</taxon>
        <taxon>Actinomycetota</taxon>
        <taxon>Actinomycetes</taxon>
        <taxon>Micrococcales</taxon>
        <taxon>Microbacteriaceae</taxon>
        <taxon>Candidatus Lumbricidiphila</taxon>
    </lineage>
</organism>
<evidence type="ECO:0000313" key="1">
    <source>
        <dbReference type="EMBL" id="PDQ34923.1"/>
    </source>
</evidence>
<sequence length="112" mass="11985">MNAPRTSTTGLCVDTEESDSILGTKTVGDGIHAELEPVNRFIITQKTNTLTAECQITAQHSIFSALPPHARRSVPLSVRPTSCGGPASSRATVCDDGTTGLKIYRHHEARVQ</sequence>
<proteinExistence type="predicted"/>
<reference evidence="2" key="1">
    <citation type="submission" date="2017-03" db="EMBL/GenBank/DDBJ databases">
        <authorList>
            <person name="Lund M.B."/>
        </authorList>
    </citation>
    <scope>NUCLEOTIDE SEQUENCE [LARGE SCALE GENOMIC DNA]</scope>
</reference>